<reference evidence="1 2" key="1">
    <citation type="submission" date="2017-05" db="EMBL/GenBank/DDBJ databases">
        <title>Genomic insights into alkan degradation activity of Oleiphilus messinensis.</title>
        <authorList>
            <person name="Kozyavkin S.A."/>
            <person name="Slesarev A.I."/>
            <person name="Golyshin P.N."/>
            <person name="Korzhenkov A."/>
            <person name="Golyshina O.N."/>
            <person name="Toshchakov S.V."/>
        </authorList>
    </citation>
    <scope>NUCLEOTIDE SEQUENCE [LARGE SCALE GENOMIC DNA]</scope>
    <source>
        <strain evidence="1 2">ME102</strain>
    </source>
</reference>
<protein>
    <recommendedName>
        <fullName evidence="3">Outer membrane lipoprotein-sorting protein</fullName>
    </recommendedName>
</protein>
<dbReference type="AlphaFoldDB" id="A0A1Y0I5B4"/>
<evidence type="ECO:0000313" key="2">
    <source>
        <dbReference type="Proteomes" id="UP000196027"/>
    </source>
</evidence>
<proteinExistence type="predicted"/>
<dbReference type="Gene3D" id="2.50.20.10">
    <property type="entry name" value="Lipoprotein localisation LolA/LolB/LppX"/>
    <property type="match status" value="1"/>
</dbReference>
<name>A0A1Y0I5B4_9GAMM</name>
<dbReference type="CDD" id="cd16329">
    <property type="entry name" value="LolA_like"/>
    <property type="match status" value="1"/>
</dbReference>
<dbReference type="KEGG" id="ome:OLMES_1320"/>
<evidence type="ECO:0000313" key="1">
    <source>
        <dbReference type="EMBL" id="ARU55399.1"/>
    </source>
</evidence>
<dbReference type="RefSeq" id="WP_332454928.1">
    <property type="nucleotide sequence ID" value="NZ_CP021425.1"/>
</dbReference>
<dbReference type="InterPro" id="IPR010752">
    <property type="entry name" value="DUF1329"/>
</dbReference>
<gene>
    <name evidence="1" type="ORF">OLMES_1320</name>
</gene>
<sequence length="478" mass="53972">MLSKEYKLIKHAEIHSDNQGGVYKRAKLSCGMFMAIALLAANSSAKVAEPEAIKLGKELTPIGAIKSGNADGSIPAWDGGLINHSAYRADSEGRPVNPFPDDKPLFTIDASNYTQYSDRLSVGYQALLKTYPETFKIPVYQTRRTASLPENIYKAAKENALTAELIEGGNSVANYQVAVPFPIPQNGLEVIWNHIMRYRGGSVERFFAQAVVQKNGTFVPVKMTDQFVFPEYFEDGYDSDADNNRLFYYKQVVTSPARLGGNVLLVHETIDQVKEPRNAWVYNAGQRRVRRAPQVAYDGPGTAADGLRTSDNFDLYNGAPDRYDWRIVGKKEMYIPYNSYQLMDTTLTYEDIIKPGHMNPDHTRYELHRVWVVEATLKSGQKHVYAKRVFHVDEDTWQVAAVDHFDGRGELWRVSEAHAVQFPQANAPWYAAEAIYDLVARRYLVLGLSNEEKKAIEFGYKSSRKEFTPSALRRAGKR</sequence>
<dbReference type="Proteomes" id="UP000196027">
    <property type="component" value="Chromosome"/>
</dbReference>
<keyword evidence="2" id="KW-1185">Reference proteome</keyword>
<dbReference type="EMBL" id="CP021425">
    <property type="protein sequence ID" value="ARU55399.1"/>
    <property type="molecule type" value="Genomic_DNA"/>
</dbReference>
<accession>A0A1Y0I5B4</accession>
<organism evidence="1 2">
    <name type="scientific">Oleiphilus messinensis</name>
    <dbReference type="NCBI Taxonomy" id="141451"/>
    <lineage>
        <taxon>Bacteria</taxon>
        <taxon>Pseudomonadati</taxon>
        <taxon>Pseudomonadota</taxon>
        <taxon>Gammaproteobacteria</taxon>
        <taxon>Oceanospirillales</taxon>
        <taxon>Oleiphilaceae</taxon>
        <taxon>Oleiphilus</taxon>
    </lineage>
</organism>
<evidence type="ECO:0008006" key="3">
    <source>
        <dbReference type="Google" id="ProtNLM"/>
    </source>
</evidence>
<dbReference type="Pfam" id="PF07044">
    <property type="entry name" value="DUF1329"/>
    <property type="match status" value="1"/>
</dbReference>